<evidence type="ECO:0000313" key="6">
    <source>
        <dbReference type="EMBL" id="SMD31024.1"/>
    </source>
</evidence>
<keyword evidence="1" id="KW-0813">Transport</keyword>
<dbReference type="InterPro" id="IPR003593">
    <property type="entry name" value="AAA+_ATPase"/>
</dbReference>
<keyword evidence="7" id="KW-1185">Reference proteome</keyword>
<protein>
    <submittedName>
        <fullName evidence="6">Iron complex transport system ATP-binding protein</fullName>
    </submittedName>
</protein>
<dbReference type="SUPFAM" id="SSF52540">
    <property type="entry name" value="P-loop containing nucleoside triphosphate hydrolases"/>
    <property type="match status" value="1"/>
</dbReference>
<sequence length="246" mass="28124">MSALPVEIKNLYYDNGFKLKIEKLTIEDKKITGIIGPNGSGKSTLLNIIINYIKEWSGKIYINGRDVKEIPHIERARLIGIVFQEIPSTMNLKAIDVIEMSRYNDDQDDELINKISTSTGIKDLLYKDFNRLSGGERRLVMLASVMYRDPDIVMLDEPNSFLDPNHESRLFKIIKDMKNSGKTIIIVLHDVNLAYMLCDNIIAMKNGSLFMSGTNEIVNLNNMERLYDTGFMEISDGRAKFLFPKF</sequence>
<evidence type="ECO:0000313" key="7">
    <source>
        <dbReference type="Proteomes" id="UP000192315"/>
    </source>
</evidence>
<dbReference type="CDD" id="cd03214">
    <property type="entry name" value="ABC_Iron-Siderophores_B12_Hemin"/>
    <property type="match status" value="1"/>
</dbReference>
<organism evidence="6 7">
    <name type="scientific">Picrophilus torridus (strain ATCC 700027 / DSM 9790 / JCM 10055 / NBRC 100828 / KAW 2/3)</name>
    <dbReference type="NCBI Taxonomy" id="1122961"/>
    <lineage>
        <taxon>Archaea</taxon>
        <taxon>Methanobacteriati</taxon>
        <taxon>Thermoplasmatota</taxon>
        <taxon>Thermoplasmata</taxon>
        <taxon>Thermoplasmatales</taxon>
        <taxon>Picrophilaceae</taxon>
        <taxon>Picrophilus</taxon>
    </lineage>
</organism>
<keyword evidence="2" id="KW-0547">Nucleotide-binding</keyword>
<accession>A0A8G2FWY8</accession>
<dbReference type="SMART" id="SM00382">
    <property type="entry name" value="AAA"/>
    <property type="match status" value="1"/>
</dbReference>
<dbReference type="GO" id="GO:0016887">
    <property type="term" value="F:ATP hydrolysis activity"/>
    <property type="evidence" value="ECO:0007669"/>
    <property type="project" value="InterPro"/>
</dbReference>
<dbReference type="InterPro" id="IPR003439">
    <property type="entry name" value="ABC_transporter-like_ATP-bd"/>
</dbReference>
<dbReference type="PROSITE" id="PS50893">
    <property type="entry name" value="ABC_TRANSPORTER_2"/>
    <property type="match status" value="1"/>
</dbReference>
<evidence type="ECO:0000256" key="4">
    <source>
        <dbReference type="ARBA" id="ARBA00022967"/>
    </source>
</evidence>
<evidence type="ECO:0000256" key="3">
    <source>
        <dbReference type="ARBA" id="ARBA00022840"/>
    </source>
</evidence>
<dbReference type="Pfam" id="PF00005">
    <property type="entry name" value="ABC_tran"/>
    <property type="match status" value="1"/>
</dbReference>
<dbReference type="AlphaFoldDB" id="A0A8G2FWY8"/>
<dbReference type="Proteomes" id="UP000192315">
    <property type="component" value="Unassembled WGS sequence"/>
</dbReference>
<gene>
    <name evidence="6" type="ORF">SAMN02745355_0942</name>
</gene>
<evidence type="ECO:0000259" key="5">
    <source>
        <dbReference type="PROSITE" id="PS50893"/>
    </source>
</evidence>
<comment type="caution">
    <text evidence="6">The sequence shown here is derived from an EMBL/GenBank/DDBJ whole genome shotgun (WGS) entry which is preliminary data.</text>
</comment>
<dbReference type="InterPro" id="IPR017871">
    <property type="entry name" value="ABC_transporter-like_CS"/>
</dbReference>
<dbReference type="Gene3D" id="3.40.50.300">
    <property type="entry name" value="P-loop containing nucleotide triphosphate hydrolases"/>
    <property type="match status" value="1"/>
</dbReference>
<dbReference type="PROSITE" id="PS00211">
    <property type="entry name" value="ABC_TRANSPORTER_1"/>
    <property type="match status" value="1"/>
</dbReference>
<dbReference type="GO" id="GO:0005524">
    <property type="term" value="F:ATP binding"/>
    <property type="evidence" value="ECO:0007669"/>
    <property type="project" value="UniProtKB-KW"/>
</dbReference>
<name>A0A8G2FWY8_PICTO</name>
<dbReference type="EMBL" id="FWYE01000002">
    <property type="protein sequence ID" value="SMD31024.1"/>
    <property type="molecule type" value="Genomic_DNA"/>
</dbReference>
<feature type="domain" description="ABC transporter" evidence="5">
    <location>
        <begin position="4"/>
        <end position="231"/>
    </location>
</feature>
<keyword evidence="4" id="KW-1278">Translocase</keyword>
<proteinExistence type="predicted"/>
<dbReference type="PANTHER" id="PTHR42794">
    <property type="entry name" value="HEMIN IMPORT ATP-BINDING PROTEIN HMUV"/>
    <property type="match status" value="1"/>
</dbReference>
<reference evidence="6 7" key="1">
    <citation type="submission" date="2017-04" db="EMBL/GenBank/DDBJ databases">
        <authorList>
            <person name="Varghese N."/>
            <person name="Submissions S."/>
        </authorList>
    </citation>
    <scope>NUCLEOTIDE SEQUENCE [LARGE SCALE GENOMIC DNA]</scope>
    <source>
        <strain evidence="6 7">DSM 9789</strain>
    </source>
</reference>
<evidence type="ECO:0000256" key="1">
    <source>
        <dbReference type="ARBA" id="ARBA00022448"/>
    </source>
</evidence>
<evidence type="ECO:0000256" key="2">
    <source>
        <dbReference type="ARBA" id="ARBA00022741"/>
    </source>
</evidence>
<keyword evidence="3 6" id="KW-0067">ATP-binding</keyword>
<dbReference type="InterPro" id="IPR027417">
    <property type="entry name" value="P-loop_NTPase"/>
</dbReference>
<dbReference type="PANTHER" id="PTHR42794:SF1">
    <property type="entry name" value="HEMIN IMPORT ATP-BINDING PROTEIN HMUV"/>
    <property type="match status" value="1"/>
</dbReference>